<protein>
    <recommendedName>
        <fullName evidence="10 11">UDP-N-acetylmuramoyl-tripeptide--D-alanyl-D-alanine ligase</fullName>
        <ecNumber evidence="10 11">6.3.2.10</ecNumber>
    </recommendedName>
    <alternativeName>
        <fullName evidence="10">D-alanyl-D-alanine-adding enzyme</fullName>
    </alternativeName>
</protein>
<evidence type="ECO:0000256" key="1">
    <source>
        <dbReference type="ARBA" id="ARBA00022490"/>
    </source>
</evidence>
<dbReference type="InterPro" id="IPR004101">
    <property type="entry name" value="Mur_ligase_C"/>
</dbReference>
<evidence type="ECO:0000256" key="6">
    <source>
        <dbReference type="ARBA" id="ARBA00022960"/>
    </source>
</evidence>
<dbReference type="GO" id="GO:0008360">
    <property type="term" value="P:regulation of cell shape"/>
    <property type="evidence" value="ECO:0007669"/>
    <property type="project" value="UniProtKB-KW"/>
</dbReference>
<dbReference type="Pfam" id="PF08245">
    <property type="entry name" value="Mur_ligase_M"/>
    <property type="match status" value="1"/>
</dbReference>
<dbReference type="HAMAP" id="MF_02019">
    <property type="entry name" value="MurF"/>
    <property type="match status" value="1"/>
</dbReference>
<dbReference type="GO" id="GO:0047480">
    <property type="term" value="F:UDP-N-acetylmuramoyl-tripeptide-D-alanyl-D-alanine ligase activity"/>
    <property type="evidence" value="ECO:0007669"/>
    <property type="project" value="UniProtKB-UniRule"/>
</dbReference>
<evidence type="ECO:0000256" key="5">
    <source>
        <dbReference type="ARBA" id="ARBA00022840"/>
    </source>
</evidence>
<keyword evidence="1 10" id="KW-0963">Cytoplasm</keyword>
<dbReference type="GO" id="GO:0051301">
    <property type="term" value="P:cell division"/>
    <property type="evidence" value="ECO:0007669"/>
    <property type="project" value="UniProtKB-KW"/>
</dbReference>
<evidence type="ECO:0000256" key="7">
    <source>
        <dbReference type="ARBA" id="ARBA00022984"/>
    </source>
</evidence>
<organism evidence="15 16">
    <name type="scientific">Xiashengella succiniciproducens</name>
    <dbReference type="NCBI Taxonomy" id="2949635"/>
    <lineage>
        <taxon>Bacteria</taxon>
        <taxon>Pseudomonadati</taxon>
        <taxon>Bacteroidota</taxon>
        <taxon>Bacteroidia</taxon>
        <taxon>Marinilabiliales</taxon>
        <taxon>Marinilabiliaceae</taxon>
        <taxon>Xiashengella</taxon>
    </lineage>
</organism>
<dbReference type="InterPro" id="IPR036565">
    <property type="entry name" value="Mur-like_cat_sf"/>
</dbReference>
<evidence type="ECO:0000256" key="2">
    <source>
        <dbReference type="ARBA" id="ARBA00022598"/>
    </source>
</evidence>
<dbReference type="Proteomes" id="UP001056426">
    <property type="component" value="Chromosome"/>
</dbReference>
<evidence type="ECO:0000313" key="15">
    <source>
        <dbReference type="EMBL" id="URW79455.1"/>
    </source>
</evidence>
<dbReference type="Pfam" id="PF02875">
    <property type="entry name" value="Mur_ligase_C"/>
    <property type="match status" value="1"/>
</dbReference>
<dbReference type="RefSeq" id="WP_250723348.1">
    <property type="nucleotide sequence ID" value="NZ_CP098400.1"/>
</dbReference>
<dbReference type="Gene3D" id="3.90.190.20">
    <property type="entry name" value="Mur ligase, C-terminal domain"/>
    <property type="match status" value="1"/>
</dbReference>
<evidence type="ECO:0000256" key="3">
    <source>
        <dbReference type="ARBA" id="ARBA00022618"/>
    </source>
</evidence>
<dbReference type="GO" id="GO:0005737">
    <property type="term" value="C:cytoplasm"/>
    <property type="evidence" value="ECO:0007669"/>
    <property type="project" value="UniProtKB-SubCell"/>
</dbReference>
<evidence type="ECO:0000256" key="9">
    <source>
        <dbReference type="ARBA" id="ARBA00023316"/>
    </source>
</evidence>
<reference evidence="15" key="1">
    <citation type="submission" date="2022-05" db="EMBL/GenBank/DDBJ databases">
        <authorList>
            <person name="Sun X."/>
        </authorList>
    </citation>
    <scope>NUCLEOTIDE SEQUENCE</scope>
    <source>
        <strain evidence="15">Ai-910</strain>
    </source>
</reference>
<dbReference type="Pfam" id="PF01225">
    <property type="entry name" value="Mur_ligase"/>
    <property type="match status" value="1"/>
</dbReference>
<dbReference type="InterPro" id="IPR036615">
    <property type="entry name" value="Mur_ligase_C_dom_sf"/>
</dbReference>
<dbReference type="KEGG" id="alkq:M9189_11395"/>
<dbReference type="GO" id="GO:0009252">
    <property type="term" value="P:peptidoglycan biosynthetic process"/>
    <property type="evidence" value="ECO:0007669"/>
    <property type="project" value="UniProtKB-UniRule"/>
</dbReference>
<name>A0A9J6ZPI9_9BACT</name>
<evidence type="ECO:0000256" key="4">
    <source>
        <dbReference type="ARBA" id="ARBA00022741"/>
    </source>
</evidence>
<gene>
    <name evidence="10" type="primary">murF</name>
    <name evidence="15" type="ORF">M9189_11395</name>
</gene>
<dbReference type="InterPro" id="IPR051046">
    <property type="entry name" value="MurCDEF_CellWall_CoF430Synth"/>
</dbReference>
<evidence type="ECO:0000259" key="12">
    <source>
        <dbReference type="Pfam" id="PF01225"/>
    </source>
</evidence>
<evidence type="ECO:0000256" key="11">
    <source>
        <dbReference type="RuleBase" id="RU004136"/>
    </source>
</evidence>
<feature type="domain" description="Mur ligase C-terminal" evidence="13">
    <location>
        <begin position="298"/>
        <end position="416"/>
    </location>
</feature>
<keyword evidence="9 10" id="KW-0961">Cell wall biogenesis/degradation</keyword>
<comment type="catalytic activity">
    <reaction evidence="10 11">
        <text>D-alanyl-D-alanine + UDP-N-acetyl-alpha-D-muramoyl-L-alanyl-gamma-D-glutamyl-meso-2,6-diaminopimelate + ATP = UDP-N-acetyl-alpha-D-muramoyl-L-alanyl-gamma-D-glutamyl-meso-2,6-diaminopimeloyl-D-alanyl-D-alanine + ADP + phosphate + H(+)</text>
        <dbReference type="Rhea" id="RHEA:28374"/>
        <dbReference type="ChEBI" id="CHEBI:15378"/>
        <dbReference type="ChEBI" id="CHEBI:30616"/>
        <dbReference type="ChEBI" id="CHEBI:43474"/>
        <dbReference type="ChEBI" id="CHEBI:57822"/>
        <dbReference type="ChEBI" id="CHEBI:61386"/>
        <dbReference type="ChEBI" id="CHEBI:83905"/>
        <dbReference type="ChEBI" id="CHEBI:456216"/>
        <dbReference type="EC" id="6.3.2.10"/>
    </reaction>
</comment>
<evidence type="ECO:0000256" key="8">
    <source>
        <dbReference type="ARBA" id="ARBA00023306"/>
    </source>
</evidence>
<comment type="function">
    <text evidence="10 11">Involved in cell wall formation. Catalyzes the final step in the synthesis of UDP-N-acetylmuramoyl-pentapeptide, the precursor of murein.</text>
</comment>
<dbReference type="AlphaFoldDB" id="A0A9J6ZPI9"/>
<keyword evidence="4 10" id="KW-0547">Nucleotide-binding</keyword>
<dbReference type="SUPFAM" id="SSF53244">
    <property type="entry name" value="MurD-like peptide ligases, peptide-binding domain"/>
    <property type="match status" value="1"/>
</dbReference>
<proteinExistence type="inferred from homology"/>
<dbReference type="EMBL" id="CP098400">
    <property type="protein sequence ID" value="URW79455.1"/>
    <property type="molecule type" value="Genomic_DNA"/>
</dbReference>
<dbReference type="SUPFAM" id="SSF63418">
    <property type="entry name" value="MurE/MurF N-terminal domain"/>
    <property type="match status" value="1"/>
</dbReference>
<keyword evidence="2 10" id="KW-0436">Ligase</keyword>
<keyword evidence="7 10" id="KW-0573">Peptidoglycan synthesis</keyword>
<dbReference type="NCBIfam" id="TIGR01143">
    <property type="entry name" value="murF"/>
    <property type="match status" value="1"/>
</dbReference>
<evidence type="ECO:0000259" key="14">
    <source>
        <dbReference type="Pfam" id="PF08245"/>
    </source>
</evidence>
<evidence type="ECO:0000256" key="10">
    <source>
        <dbReference type="HAMAP-Rule" id="MF_02019"/>
    </source>
</evidence>
<dbReference type="GO" id="GO:0005524">
    <property type="term" value="F:ATP binding"/>
    <property type="evidence" value="ECO:0007669"/>
    <property type="project" value="UniProtKB-UniRule"/>
</dbReference>
<dbReference type="SUPFAM" id="SSF53623">
    <property type="entry name" value="MurD-like peptide ligases, catalytic domain"/>
    <property type="match status" value="1"/>
</dbReference>
<dbReference type="GO" id="GO:0071555">
    <property type="term" value="P:cell wall organization"/>
    <property type="evidence" value="ECO:0007669"/>
    <property type="project" value="UniProtKB-KW"/>
</dbReference>
<keyword evidence="8 10" id="KW-0131">Cell cycle</keyword>
<evidence type="ECO:0000259" key="13">
    <source>
        <dbReference type="Pfam" id="PF02875"/>
    </source>
</evidence>
<comment type="pathway">
    <text evidence="10 11">Cell wall biogenesis; peptidoglycan biosynthesis.</text>
</comment>
<feature type="domain" description="Mur ligase central" evidence="14">
    <location>
        <begin position="93"/>
        <end position="275"/>
    </location>
</feature>
<dbReference type="PANTHER" id="PTHR43024:SF1">
    <property type="entry name" value="UDP-N-ACETYLMURAMOYL-TRIPEPTIDE--D-ALANYL-D-ALANINE LIGASE"/>
    <property type="match status" value="1"/>
</dbReference>
<feature type="domain" description="Mur ligase N-terminal catalytic" evidence="12">
    <location>
        <begin position="13"/>
        <end position="58"/>
    </location>
</feature>
<sequence length="427" mass="46779">MDQLYQYYLRYRRVITDSRKVEPGAIYFALKGANFDGNDFVSAALTAGCSLAVTDRPELNGTDGTYFVPDVLEALQKLASMHRERTGIKIVAITGSNGKTTTKELIAAVLSTGMKVWYTQGNLNNHIGVPLTILAMPEDTDLLVLEMGANHPGEIKFLSELARPDYGLITNIGKAHLEGFGSFEGVKKAKAELYDFLAANGGKAFLNRDNKVLGSVIGSCPVALGYGKDADVIAADAVADPFLSFTWQRDEVSYKVRTKLTGIYNLENALAAITIGLFFGISPENINRALEAYMPANHRSQMVETNRNRVVLDAYNANPSSMKVALDNFLAMKGEGKLIILGGMKELGAESRSEHQVLVDRLRNEFSGECYLVGSEFEALGPIPHQWIHFSSTESLLGHLKKNAPENKLILLKGSRSNCLELAMQYL</sequence>
<keyword evidence="6 10" id="KW-0133">Cell shape</keyword>
<keyword evidence="16" id="KW-1185">Reference proteome</keyword>
<comment type="subcellular location">
    <subcellularLocation>
        <location evidence="10 11">Cytoplasm</location>
    </subcellularLocation>
</comment>
<comment type="similarity">
    <text evidence="10">Belongs to the MurCDEF family. MurF subfamily.</text>
</comment>
<dbReference type="PANTHER" id="PTHR43024">
    <property type="entry name" value="UDP-N-ACETYLMURAMOYL-TRIPEPTIDE--D-ALANYL-D-ALANINE LIGASE"/>
    <property type="match status" value="1"/>
</dbReference>
<dbReference type="InterPro" id="IPR000713">
    <property type="entry name" value="Mur_ligase_N"/>
</dbReference>
<feature type="binding site" evidence="10">
    <location>
        <begin position="95"/>
        <end position="101"/>
    </location>
    <ligand>
        <name>ATP</name>
        <dbReference type="ChEBI" id="CHEBI:30616"/>
    </ligand>
</feature>
<accession>A0A9J6ZPI9</accession>
<dbReference type="InterPro" id="IPR013221">
    <property type="entry name" value="Mur_ligase_cen"/>
</dbReference>
<dbReference type="Gene3D" id="3.40.1390.10">
    <property type="entry name" value="MurE/MurF, N-terminal domain"/>
    <property type="match status" value="1"/>
</dbReference>
<evidence type="ECO:0000313" key="16">
    <source>
        <dbReference type="Proteomes" id="UP001056426"/>
    </source>
</evidence>
<dbReference type="EC" id="6.3.2.10" evidence="10 11"/>
<keyword evidence="3 10" id="KW-0132">Cell division</keyword>
<dbReference type="InterPro" id="IPR005863">
    <property type="entry name" value="UDP-N-AcMur_synth"/>
</dbReference>
<dbReference type="InterPro" id="IPR035911">
    <property type="entry name" value="MurE/MurF_N"/>
</dbReference>
<dbReference type="Gene3D" id="3.40.1190.10">
    <property type="entry name" value="Mur-like, catalytic domain"/>
    <property type="match status" value="1"/>
</dbReference>
<reference evidence="15" key="2">
    <citation type="submission" date="2022-06" db="EMBL/GenBank/DDBJ databases">
        <title>Xiashengella guii gen. nov. sp. nov., a bacterium isolated form anaerobic digestion tank.</title>
        <authorList>
            <person name="Huang H."/>
        </authorList>
    </citation>
    <scope>NUCLEOTIDE SEQUENCE</scope>
    <source>
        <strain evidence="15">Ai-910</strain>
    </source>
</reference>
<keyword evidence="5 10" id="KW-0067">ATP-binding</keyword>